<dbReference type="InterPro" id="IPR001212">
    <property type="entry name" value="Somatomedin_B_dom"/>
</dbReference>
<dbReference type="Pfam" id="PF01663">
    <property type="entry name" value="Phosphodiest"/>
    <property type="match status" value="1"/>
</dbReference>
<dbReference type="SUPFAM" id="SSF90188">
    <property type="entry name" value="Somatomedin B domain"/>
    <property type="match status" value="1"/>
</dbReference>
<feature type="domain" description="SMB" evidence="8">
    <location>
        <begin position="52"/>
        <end position="94"/>
    </location>
</feature>
<evidence type="ECO:0000256" key="5">
    <source>
        <dbReference type="ARBA" id="ARBA00023157"/>
    </source>
</evidence>
<comment type="subcellular location">
    <subcellularLocation>
        <location evidence="1">Secreted</location>
    </subcellularLocation>
</comment>
<keyword evidence="7" id="KW-0472">Membrane</keyword>
<reference evidence="10" key="1">
    <citation type="journal article" date="2002" name="Science">
        <title>The draft genome of Ciona intestinalis: insights into chordate and vertebrate origins.</title>
        <authorList>
            <person name="Dehal P."/>
            <person name="Satou Y."/>
            <person name="Campbell R.K."/>
            <person name="Chapman J."/>
            <person name="Degnan B."/>
            <person name="De Tomaso A."/>
            <person name="Davidson B."/>
            <person name="Di Gregorio A."/>
            <person name="Gelpke M."/>
            <person name="Goodstein D.M."/>
            <person name="Harafuji N."/>
            <person name="Hastings K.E."/>
            <person name="Ho I."/>
            <person name="Hotta K."/>
            <person name="Huang W."/>
            <person name="Kawashima T."/>
            <person name="Lemaire P."/>
            <person name="Martinez D."/>
            <person name="Meinertzhagen I.A."/>
            <person name="Necula S."/>
            <person name="Nonaka M."/>
            <person name="Putnam N."/>
            <person name="Rash S."/>
            <person name="Saiga H."/>
            <person name="Satake M."/>
            <person name="Terry A."/>
            <person name="Yamada L."/>
            <person name="Wang H.G."/>
            <person name="Awazu S."/>
            <person name="Azumi K."/>
            <person name="Boore J."/>
            <person name="Branno M."/>
            <person name="Chin-Bow S."/>
            <person name="DeSantis R."/>
            <person name="Doyle S."/>
            <person name="Francino P."/>
            <person name="Keys D.N."/>
            <person name="Haga S."/>
            <person name="Hayashi H."/>
            <person name="Hino K."/>
            <person name="Imai K.S."/>
            <person name="Inaba K."/>
            <person name="Kano S."/>
            <person name="Kobayashi K."/>
            <person name="Kobayashi M."/>
            <person name="Lee B.I."/>
            <person name="Makabe K.W."/>
            <person name="Manohar C."/>
            <person name="Matassi G."/>
            <person name="Medina M."/>
            <person name="Mochizuki Y."/>
            <person name="Mount S."/>
            <person name="Morishita T."/>
            <person name="Miura S."/>
            <person name="Nakayama A."/>
            <person name="Nishizaka S."/>
            <person name="Nomoto H."/>
            <person name="Ohta F."/>
            <person name="Oishi K."/>
            <person name="Rigoutsos I."/>
            <person name="Sano M."/>
            <person name="Sasaki A."/>
            <person name="Sasakura Y."/>
            <person name="Shoguchi E."/>
            <person name="Shin-i T."/>
            <person name="Spagnuolo A."/>
            <person name="Stainier D."/>
            <person name="Suzuki M.M."/>
            <person name="Tassy O."/>
            <person name="Takatori N."/>
            <person name="Tokuoka M."/>
            <person name="Yagi K."/>
            <person name="Yoshizaki F."/>
            <person name="Wada S."/>
            <person name="Zhang C."/>
            <person name="Hyatt P.D."/>
            <person name="Larimer F."/>
            <person name="Detter C."/>
            <person name="Doggett N."/>
            <person name="Glavina T."/>
            <person name="Hawkins T."/>
            <person name="Richardson P."/>
            <person name="Lucas S."/>
            <person name="Kohara Y."/>
            <person name="Levine M."/>
            <person name="Satoh N."/>
            <person name="Rokhsar D.S."/>
        </authorList>
    </citation>
    <scope>NUCLEOTIDE SEQUENCE [LARGE SCALE GENOMIC DNA]</scope>
</reference>
<dbReference type="Gene3D" id="3.30.1360.180">
    <property type="match status" value="1"/>
</dbReference>
<feature type="domain" description="SMB" evidence="8">
    <location>
        <begin position="96"/>
        <end position="137"/>
    </location>
</feature>
<dbReference type="GO" id="GO:0003676">
    <property type="term" value="F:nucleic acid binding"/>
    <property type="evidence" value="ECO:0007669"/>
    <property type="project" value="InterPro"/>
</dbReference>
<dbReference type="Gene3D" id="3.40.570.10">
    <property type="entry name" value="Extracellular Endonuclease, subunit A"/>
    <property type="match status" value="1"/>
</dbReference>
<dbReference type="InterPro" id="IPR044929">
    <property type="entry name" value="DNA/RNA_non-sp_Endonuclease_sf"/>
</dbReference>
<evidence type="ECO:0000259" key="8">
    <source>
        <dbReference type="PROSITE" id="PS50958"/>
    </source>
</evidence>
<keyword evidence="5" id="KW-1015">Disulfide bond</keyword>
<dbReference type="AlphaFoldDB" id="F6XHG6"/>
<reference evidence="9" key="2">
    <citation type="journal article" date="2008" name="Genome Biol.">
        <title>Improved genome assembly and evidence-based global gene model set for the chordate Ciona intestinalis: new insight into intron and operon populations.</title>
        <authorList>
            <person name="Satou Y."/>
            <person name="Mineta K."/>
            <person name="Ogasawara M."/>
            <person name="Sasakura Y."/>
            <person name="Shoguchi E."/>
            <person name="Ueno K."/>
            <person name="Yamada L."/>
            <person name="Matsumoto J."/>
            <person name="Wasserscheid J."/>
            <person name="Dewar K."/>
            <person name="Wiley G.B."/>
            <person name="Macmil S.L."/>
            <person name="Roe B.A."/>
            <person name="Zeller R.W."/>
            <person name="Hastings K.E."/>
            <person name="Lemaire P."/>
            <person name="Lindquist E."/>
            <person name="Endo T."/>
            <person name="Hotta K."/>
            <person name="Inaba K."/>
        </authorList>
    </citation>
    <scope>NUCLEOTIDE SEQUENCE [LARGE SCALE GENOMIC DNA]</scope>
    <source>
        <strain evidence="9">wild type</strain>
    </source>
</reference>
<dbReference type="GO" id="GO:0005576">
    <property type="term" value="C:extracellular region"/>
    <property type="evidence" value="ECO:0007669"/>
    <property type="project" value="UniProtKB-SubCell"/>
</dbReference>
<name>F6XHG6_CIOIN</name>
<dbReference type="EMBL" id="EAAA01001449">
    <property type="status" value="NOT_ANNOTATED_CDS"/>
    <property type="molecule type" value="Genomic_DNA"/>
</dbReference>
<dbReference type="Ensembl" id="ENSCINT00000022169.2">
    <property type="protein sequence ID" value="ENSCINP00000021923.2"/>
    <property type="gene ID" value="ENSCING00000005959.3"/>
</dbReference>
<dbReference type="CDD" id="cd16018">
    <property type="entry name" value="Enpp"/>
    <property type="match status" value="1"/>
</dbReference>
<dbReference type="InterPro" id="IPR017850">
    <property type="entry name" value="Alkaline_phosphatase_core_sf"/>
</dbReference>
<evidence type="ECO:0000256" key="1">
    <source>
        <dbReference type="ARBA" id="ARBA00004613"/>
    </source>
</evidence>
<dbReference type="OMA" id="YLPKWAD"/>
<dbReference type="PANTHER" id="PTHR10151">
    <property type="entry name" value="ECTONUCLEOTIDE PYROPHOSPHATASE/PHOSPHODIESTERASE"/>
    <property type="match status" value="1"/>
</dbReference>
<dbReference type="Pfam" id="PF01033">
    <property type="entry name" value="Somatomedin_B"/>
    <property type="match status" value="1"/>
</dbReference>
<organism evidence="9 10">
    <name type="scientific">Ciona intestinalis</name>
    <name type="common">Transparent sea squirt</name>
    <name type="synonym">Ascidia intestinalis</name>
    <dbReference type="NCBI Taxonomy" id="7719"/>
    <lineage>
        <taxon>Eukaryota</taxon>
        <taxon>Metazoa</taxon>
        <taxon>Chordata</taxon>
        <taxon>Tunicata</taxon>
        <taxon>Ascidiacea</taxon>
        <taxon>Phlebobranchia</taxon>
        <taxon>Cionidae</taxon>
        <taxon>Ciona</taxon>
    </lineage>
</organism>
<sequence length="895" mass="101580">MQSDQVLYMYKPIKLLRVRSVKIIFVLQIVYLTIIVIAIGILLPGRAQNTAQTTSCQGRCLDPKLSTDKCHCHESCRFDGDCCNDFVEVCANQSGENYLCNGLCGVTRMRCSCTELCLENNDCCVDYLRSCRHMDTTQWKDDVCATGTEMKCSDRYTTPPLIIFSIDGFLAEYLYREKTPTIWKLATCGVHAPYMRSVYPTKTFPNHYTIVTGLYPESHGIIDNKMFDNDLQLEFKRGSTASQPHWWGGEPIWVTARKQGKKSAAYFWPGSDVNITMYPNYYNTYNKSVSHEERIYQVLDWLDMPESERPELIVSYASVVDHAGHKYGPDSIQVNQALAKADAYVSMLMDGLKMRNLHNCANVIVLADHGMSDISCDRKTSIEDYGVDVDTVYFRDGAIGKVGRSHDPNLADLFDAKSIYNLLKCSHEKSHWQAFLKNQYLPKRFHHANNNRIEEVILAMDDGWISEGRKDTFEDCDGGSHGFDNEFSSMHALFASHGPGFKRKLNTTDPFENIELYNLMADLLKIDAAPNNGTKGSIYHIMSKPHELTSDIAVNLTACGTLEPNAYKQPCTPCPNKHSLQDISIEEANDRLLNSSNDAESRRGNTLYGLPQNSNGNILSCLLIHEDYINEYDQYLRTPLYVTYTLDKTVSIRAVENHPLNECIRPEARLPPDNTYPCIDYNMNKGDGTSYAFLYSPGLSKGMAIYDATVETNLVPMYEPAKEVWNYMTQILSEWSLKYNGINVVAGPVFDYDHDGHRDNMATLKRIGATTVPVPTHFFLVISRCVQSGQNTNVTSCVTSPRDVEILSFIIPNYSEIICHKPDQAPSDWIPKTLKEHVARLRDVEILTGLSFLPKWTHAQNVDQETRVEATRLRLRLPQFDSQWMMDFLNYEASK</sequence>
<keyword evidence="6" id="KW-0325">Glycoprotein</keyword>
<keyword evidence="7" id="KW-1133">Transmembrane helix</keyword>
<dbReference type="InterPro" id="IPR044925">
    <property type="entry name" value="His-Me_finger_sf"/>
</dbReference>
<dbReference type="Gene3D" id="4.10.410.20">
    <property type="match status" value="1"/>
</dbReference>
<dbReference type="HOGENOM" id="CLU_012256_0_1_1"/>
<evidence type="ECO:0000256" key="3">
    <source>
        <dbReference type="ARBA" id="ARBA00022723"/>
    </source>
</evidence>
<dbReference type="PROSITE" id="PS50958">
    <property type="entry name" value="SMB_2"/>
    <property type="match status" value="2"/>
</dbReference>
<proteinExistence type="predicted"/>
<dbReference type="PANTHER" id="PTHR10151:SF114">
    <property type="entry name" value="ECTONUCLEOTIDE PYROPHOSPHATASE_PHOSPHODIESTERASE C27A7.3"/>
    <property type="match status" value="1"/>
</dbReference>
<dbReference type="InParanoid" id="F6XHG6"/>
<dbReference type="InterPro" id="IPR036024">
    <property type="entry name" value="Somatomedin_B-like_dom_sf"/>
</dbReference>
<keyword evidence="3" id="KW-0479">Metal-binding</keyword>
<accession>F6XHG6</accession>
<dbReference type="Gene3D" id="3.40.720.10">
    <property type="entry name" value="Alkaline Phosphatase, subunit A"/>
    <property type="match status" value="1"/>
</dbReference>
<keyword evidence="10" id="KW-1185">Reference proteome</keyword>
<dbReference type="SUPFAM" id="SSF54060">
    <property type="entry name" value="His-Me finger endonucleases"/>
    <property type="match status" value="1"/>
</dbReference>
<dbReference type="GeneTree" id="ENSGT00940000167529"/>
<keyword evidence="7" id="KW-0812">Transmembrane</keyword>
<dbReference type="SUPFAM" id="SSF53649">
    <property type="entry name" value="Alkaline phosphatase-like"/>
    <property type="match status" value="1"/>
</dbReference>
<dbReference type="SMART" id="SM00201">
    <property type="entry name" value="SO"/>
    <property type="match status" value="2"/>
</dbReference>
<keyword evidence="2" id="KW-0964">Secreted</keyword>
<dbReference type="SMART" id="SM00892">
    <property type="entry name" value="Endonuclease_NS"/>
    <property type="match status" value="1"/>
</dbReference>
<reference evidence="9" key="4">
    <citation type="submission" date="2025-09" db="UniProtKB">
        <authorList>
            <consortium name="Ensembl"/>
        </authorList>
    </citation>
    <scope>IDENTIFICATION</scope>
</reference>
<dbReference type="GO" id="GO:0046872">
    <property type="term" value="F:metal ion binding"/>
    <property type="evidence" value="ECO:0007669"/>
    <property type="project" value="UniProtKB-KW"/>
</dbReference>
<evidence type="ECO:0000256" key="6">
    <source>
        <dbReference type="ARBA" id="ARBA00023180"/>
    </source>
</evidence>
<dbReference type="InterPro" id="IPR020821">
    <property type="entry name" value="ENPP1-3/EXOG-like_nuc-like"/>
</dbReference>
<evidence type="ECO:0000256" key="2">
    <source>
        <dbReference type="ARBA" id="ARBA00022525"/>
    </source>
</evidence>
<dbReference type="Proteomes" id="UP000008144">
    <property type="component" value="Chromosome 2"/>
</dbReference>
<protein>
    <recommendedName>
        <fullName evidence="8">SMB domain-containing protein</fullName>
    </recommendedName>
</protein>
<dbReference type="PROSITE" id="PS00524">
    <property type="entry name" value="SMB_1"/>
    <property type="match status" value="2"/>
</dbReference>
<dbReference type="InterPro" id="IPR001604">
    <property type="entry name" value="Endo_G_ENPP1-like_dom"/>
</dbReference>
<dbReference type="GO" id="GO:0016787">
    <property type="term" value="F:hydrolase activity"/>
    <property type="evidence" value="ECO:0000318"/>
    <property type="project" value="GO_Central"/>
</dbReference>
<feature type="transmembrane region" description="Helical" evidence="7">
    <location>
        <begin position="21"/>
        <end position="43"/>
    </location>
</feature>
<evidence type="ECO:0000313" key="9">
    <source>
        <dbReference type="Ensembl" id="ENSCINP00000021923.2"/>
    </source>
</evidence>
<evidence type="ECO:0000256" key="7">
    <source>
        <dbReference type="SAM" id="Phobius"/>
    </source>
</evidence>
<keyword evidence="4" id="KW-0378">Hydrolase</keyword>
<dbReference type="SMART" id="SM00477">
    <property type="entry name" value="NUC"/>
    <property type="match status" value="1"/>
</dbReference>
<dbReference type="InterPro" id="IPR002591">
    <property type="entry name" value="Phosphodiest/P_Trfase"/>
</dbReference>
<evidence type="ECO:0000256" key="4">
    <source>
        <dbReference type="ARBA" id="ARBA00022801"/>
    </source>
</evidence>
<evidence type="ECO:0000313" key="10">
    <source>
        <dbReference type="Proteomes" id="UP000008144"/>
    </source>
</evidence>
<reference evidence="9" key="3">
    <citation type="submission" date="2025-08" db="UniProtKB">
        <authorList>
            <consortium name="Ensembl"/>
        </authorList>
    </citation>
    <scope>IDENTIFICATION</scope>
</reference>